<dbReference type="PROSITE" id="PS51078">
    <property type="entry name" value="ICLR_ED"/>
    <property type="match status" value="1"/>
</dbReference>
<dbReference type="SMART" id="SM00346">
    <property type="entry name" value="HTH_ICLR"/>
    <property type="match status" value="1"/>
</dbReference>
<dbReference type="Proteomes" id="UP001305606">
    <property type="component" value="Chromosome"/>
</dbReference>
<gene>
    <name evidence="6" type="ORF">PS467_02980</name>
</gene>
<sequence length="252" mass="27561">MVAVEPEGDSLLRKVRLILDAFDTGAPVLGLSELARRTALAKTTVHRVATDMVGVGLLNRRDRRYELGALLFQLGQRVPRTRGLRLIAARYLEDLAISTRETVVLAFPGDHHVLFVEKYFSQRGGGVAVTHVEGRVPFHCGASGKALLAFGDESTRESIMRAPLRRRTPWTITDPSRLRAEIEEVRRQGYAIDRQELVVGYGAVAAPVFAQGVAVATLTVVGPVDRMDVRRVAPMVTAAGRALTRDVEGVNT</sequence>
<dbReference type="PANTHER" id="PTHR30136:SF24">
    <property type="entry name" value="HTH-TYPE TRANSCRIPTIONAL REPRESSOR ALLR"/>
    <property type="match status" value="1"/>
</dbReference>
<dbReference type="SUPFAM" id="SSF55781">
    <property type="entry name" value="GAF domain-like"/>
    <property type="match status" value="1"/>
</dbReference>
<dbReference type="Gene3D" id="1.10.10.10">
    <property type="entry name" value="Winged helix-like DNA-binding domain superfamily/Winged helix DNA-binding domain"/>
    <property type="match status" value="1"/>
</dbReference>
<evidence type="ECO:0000256" key="1">
    <source>
        <dbReference type="ARBA" id="ARBA00023015"/>
    </source>
</evidence>
<dbReference type="InterPro" id="IPR036388">
    <property type="entry name" value="WH-like_DNA-bd_sf"/>
</dbReference>
<evidence type="ECO:0000256" key="3">
    <source>
        <dbReference type="ARBA" id="ARBA00023163"/>
    </source>
</evidence>
<keyword evidence="2" id="KW-0238">DNA-binding</keyword>
<proteinExistence type="predicted"/>
<keyword evidence="1" id="KW-0805">Transcription regulation</keyword>
<dbReference type="InterPro" id="IPR036390">
    <property type="entry name" value="WH_DNA-bd_sf"/>
</dbReference>
<dbReference type="InterPro" id="IPR029016">
    <property type="entry name" value="GAF-like_dom_sf"/>
</dbReference>
<dbReference type="EMBL" id="CP117522">
    <property type="protein sequence ID" value="WNE94361.1"/>
    <property type="molecule type" value="Genomic_DNA"/>
</dbReference>
<dbReference type="InterPro" id="IPR050707">
    <property type="entry name" value="HTH_MetabolicPath_Reg"/>
</dbReference>
<organism evidence="6 7">
    <name type="scientific">Streptomyces luomodiensis</name>
    <dbReference type="NCBI Taxonomy" id="3026192"/>
    <lineage>
        <taxon>Bacteria</taxon>
        <taxon>Bacillati</taxon>
        <taxon>Actinomycetota</taxon>
        <taxon>Actinomycetes</taxon>
        <taxon>Kitasatosporales</taxon>
        <taxon>Streptomycetaceae</taxon>
        <taxon>Streptomyces</taxon>
    </lineage>
</organism>
<dbReference type="SUPFAM" id="SSF46785">
    <property type="entry name" value="Winged helix' DNA-binding domain"/>
    <property type="match status" value="1"/>
</dbReference>
<dbReference type="InterPro" id="IPR014757">
    <property type="entry name" value="Tscrpt_reg_IclR_C"/>
</dbReference>
<evidence type="ECO:0000313" key="6">
    <source>
        <dbReference type="EMBL" id="WNE94361.1"/>
    </source>
</evidence>
<dbReference type="Pfam" id="PF01614">
    <property type="entry name" value="IclR_C"/>
    <property type="match status" value="1"/>
</dbReference>
<dbReference type="Pfam" id="PF09339">
    <property type="entry name" value="HTH_IclR"/>
    <property type="match status" value="1"/>
</dbReference>
<accession>A0ABY9UQ32</accession>
<feature type="domain" description="HTH iclR-type" evidence="4">
    <location>
        <begin position="9"/>
        <end position="69"/>
    </location>
</feature>
<feature type="domain" description="IclR-ED" evidence="5">
    <location>
        <begin position="70"/>
        <end position="249"/>
    </location>
</feature>
<evidence type="ECO:0000256" key="2">
    <source>
        <dbReference type="ARBA" id="ARBA00023125"/>
    </source>
</evidence>
<dbReference type="RefSeq" id="WP_311033832.1">
    <property type="nucleotide sequence ID" value="NZ_CP117522.1"/>
</dbReference>
<evidence type="ECO:0000259" key="5">
    <source>
        <dbReference type="PROSITE" id="PS51078"/>
    </source>
</evidence>
<keyword evidence="7" id="KW-1185">Reference proteome</keyword>
<dbReference type="Gene3D" id="3.30.450.40">
    <property type="match status" value="1"/>
</dbReference>
<reference evidence="6 7" key="1">
    <citation type="submission" date="2023-02" db="EMBL/GenBank/DDBJ databases">
        <title>Streptomyces sp. SCA4-21 with antifungal activity against Fusarium oxysporum f. sp. cubense, Streptomyces sp. SCA2-17 with antifungal activity against Fusarium oxysporum f. sp. cubense.</title>
        <authorList>
            <person name="Qi D."/>
        </authorList>
    </citation>
    <scope>NUCLEOTIDE SEQUENCE [LARGE SCALE GENOMIC DNA]</scope>
    <source>
        <strain evidence="6 7">SCA4-21</strain>
    </source>
</reference>
<evidence type="ECO:0000313" key="7">
    <source>
        <dbReference type="Proteomes" id="UP001305606"/>
    </source>
</evidence>
<evidence type="ECO:0000259" key="4">
    <source>
        <dbReference type="PROSITE" id="PS51077"/>
    </source>
</evidence>
<keyword evidence="3" id="KW-0804">Transcription</keyword>
<protein>
    <submittedName>
        <fullName evidence="6">IclR family transcriptional regulator</fullName>
    </submittedName>
</protein>
<dbReference type="PROSITE" id="PS51077">
    <property type="entry name" value="HTH_ICLR"/>
    <property type="match status" value="1"/>
</dbReference>
<name>A0ABY9UQ32_9ACTN</name>
<dbReference type="InterPro" id="IPR005471">
    <property type="entry name" value="Tscrpt_reg_IclR_N"/>
</dbReference>
<dbReference type="PANTHER" id="PTHR30136">
    <property type="entry name" value="HELIX-TURN-HELIX TRANSCRIPTIONAL REGULATOR, ICLR FAMILY"/>
    <property type="match status" value="1"/>
</dbReference>